<dbReference type="PROSITE" id="PS50016">
    <property type="entry name" value="ZF_PHD_2"/>
    <property type="match status" value="2"/>
</dbReference>
<feature type="domain" description="PHD-type" evidence="11">
    <location>
        <begin position="455"/>
        <end position="515"/>
    </location>
</feature>
<evidence type="ECO:0000256" key="4">
    <source>
        <dbReference type="ARBA" id="ARBA00022771"/>
    </source>
</evidence>
<dbReference type="EMBL" id="CH479181">
    <property type="protein sequence ID" value="EDW31282.1"/>
    <property type="molecule type" value="Genomic_DNA"/>
</dbReference>
<reference evidence="12 13" key="1">
    <citation type="journal article" date="2007" name="Nature">
        <title>Evolution of genes and genomes on the Drosophila phylogeny.</title>
        <authorList>
            <consortium name="Drosophila 12 Genomes Consortium"/>
            <person name="Clark A.G."/>
            <person name="Eisen M.B."/>
            <person name="Smith D.R."/>
            <person name="Bergman C.M."/>
            <person name="Oliver B."/>
            <person name="Markow T.A."/>
            <person name="Kaufman T.C."/>
            <person name="Kellis M."/>
            <person name="Gelbart W."/>
            <person name="Iyer V.N."/>
            <person name="Pollard D.A."/>
            <person name="Sackton T.B."/>
            <person name="Larracuente A.M."/>
            <person name="Singh N.D."/>
            <person name="Abad J.P."/>
            <person name="Abt D.N."/>
            <person name="Adryan B."/>
            <person name="Aguade M."/>
            <person name="Akashi H."/>
            <person name="Anderson W.W."/>
            <person name="Aquadro C.F."/>
            <person name="Ardell D.H."/>
            <person name="Arguello R."/>
            <person name="Artieri C.G."/>
            <person name="Barbash D.A."/>
            <person name="Barker D."/>
            <person name="Barsanti P."/>
            <person name="Batterham P."/>
            <person name="Batzoglou S."/>
            <person name="Begun D."/>
            <person name="Bhutkar A."/>
            <person name="Blanco E."/>
            <person name="Bosak S.A."/>
            <person name="Bradley R.K."/>
            <person name="Brand A.D."/>
            <person name="Brent M.R."/>
            <person name="Brooks A.N."/>
            <person name="Brown R.H."/>
            <person name="Butlin R.K."/>
            <person name="Caggese C."/>
            <person name="Calvi B.R."/>
            <person name="Bernardo de Carvalho A."/>
            <person name="Caspi A."/>
            <person name="Castrezana S."/>
            <person name="Celniker S.E."/>
            <person name="Chang J.L."/>
            <person name="Chapple C."/>
            <person name="Chatterji S."/>
            <person name="Chinwalla A."/>
            <person name="Civetta A."/>
            <person name="Clifton S.W."/>
            <person name="Comeron J.M."/>
            <person name="Costello J.C."/>
            <person name="Coyne J.A."/>
            <person name="Daub J."/>
            <person name="David R.G."/>
            <person name="Delcher A.L."/>
            <person name="Delehaunty K."/>
            <person name="Do C.B."/>
            <person name="Ebling H."/>
            <person name="Edwards K."/>
            <person name="Eickbush T."/>
            <person name="Evans J.D."/>
            <person name="Filipski A."/>
            <person name="Findeiss S."/>
            <person name="Freyhult E."/>
            <person name="Fulton L."/>
            <person name="Fulton R."/>
            <person name="Garcia A.C."/>
            <person name="Gardiner A."/>
            <person name="Garfield D.A."/>
            <person name="Garvin B.E."/>
            <person name="Gibson G."/>
            <person name="Gilbert D."/>
            <person name="Gnerre S."/>
            <person name="Godfrey J."/>
            <person name="Good R."/>
            <person name="Gotea V."/>
            <person name="Gravely B."/>
            <person name="Greenberg A.J."/>
            <person name="Griffiths-Jones S."/>
            <person name="Gross S."/>
            <person name="Guigo R."/>
            <person name="Gustafson E.A."/>
            <person name="Haerty W."/>
            <person name="Hahn M.W."/>
            <person name="Halligan D.L."/>
            <person name="Halpern A.L."/>
            <person name="Halter G.M."/>
            <person name="Han M.V."/>
            <person name="Heger A."/>
            <person name="Hillier L."/>
            <person name="Hinrichs A.S."/>
            <person name="Holmes I."/>
            <person name="Hoskins R.A."/>
            <person name="Hubisz M.J."/>
            <person name="Hultmark D."/>
            <person name="Huntley M.A."/>
            <person name="Jaffe D.B."/>
            <person name="Jagadeeshan S."/>
            <person name="Jeck W.R."/>
            <person name="Johnson J."/>
            <person name="Jones C.D."/>
            <person name="Jordan W.C."/>
            <person name="Karpen G.H."/>
            <person name="Kataoka E."/>
            <person name="Keightley P.D."/>
            <person name="Kheradpour P."/>
            <person name="Kirkness E.F."/>
            <person name="Koerich L.B."/>
            <person name="Kristiansen K."/>
            <person name="Kudrna D."/>
            <person name="Kulathinal R.J."/>
            <person name="Kumar S."/>
            <person name="Kwok R."/>
            <person name="Lander E."/>
            <person name="Langley C.H."/>
            <person name="Lapoint R."/>
            <person name="Lazzaro B.P."/>
            <person name="Lee S.J."/>
            <person name="Levesque L."/>
            <person name="Li R."/>
            <person name="Lin C.F."/>
            <person name="Lin M.F."/>
            <person name="Lindblad-Toh K."/>
            <person name="Llopart A."/>
            <person name="Long M."/>
            <person name="Low L."/>
            <person name="Lozovsky E."/>
            <person name="Lu J."/>
            <person name="Luo M."/>
            <person name="Machado C.A."/>
            <person name="Makalowski W."/>
            <person name="Marzo M."/>
            <person name="Matsuda M."/>
            <person name="Matzkin L."/>
            <person name="McAllister B."/>
            <person name="McBride C.S."/>
            <person name="McKernan B."/>
            <person name="McKernan K."/>
            <person name="Mendez-Lago M."/>
            <person name="Minx P."/>
            <person name="Mollenhauer M.U."/>
            <person name="Montooth K."/>
            <person name="Mount S.M."/>
            <person name="Mu X."/>
            <person name="Myers E."/>
            <person name="Negre B."/>
            <person name="Newfeld S."/>
            <person name="Nielsen R."/>
            <person name="Noor M.A."/>
            <person name="O'Grady P."/>
            <person name="Pachter L."/>
            <person name="Papaceit M."/>
            <person name="Parisi M.J."/>
            <person name="Parisi M."/>
            <person name="Parts L."/>
            <person name="Pedersen J.S."/>
            <person name="Pesole G."/>
            <person name="Phillippy A.M."/>
            <person name="Ponting C.P."/>
            <person name="Pop M."/>
            <person name="Porcelli D."/>
            <person name="Powell J.R."/>
            <person name="Prohaska S."/>
            <person name="Pruitt K."/>
            <person name="Puig M."/>
            <person name="Quesneville H."/>
            <person name="Ram K.R."/>
            <person name="Rand D."/>
            <person name="Rasmussen M.D."/>
            <person name="Reed L.K."/>
            <person name="Reenan R."/>
            <person name="Reily A."/>
            <person name="Remington K.A."/>
            <person name="Rieger T.T."/>
            <person name="Ritchie M.G."/>
            <person name="Robin C."/>
            <person name="Rogers Y.H."/>
            <person name="Rohde C."/>
            <person name="Rozas J."/>
            <person name="Rubenfield M.J."/>
            <person name="Ruiz A."/>
            <person name="Russo S."/>
            <person name="Salzberg S.L."/>
            <person name="Sanchez-Gracia A."/>
            <person name="Saranga D.J."/>
            <person name="Sato H."/>
            <person name="Schaeffer S.W."/>
            <person name="Schatz M.C."/>
            <person name="Schlenke T."/>
            <person name="Schwartz R."/>
            <person name="Segarra C."/>
            <person name="Singh R.S."/>
            <person name="Sirot L."/>
            <person name="Sirota M."/>
            <person name="Sisneros N.B."/>
            <person name="Smith C.D."/>
            <person name="Smith T.F."/>
            <person name="Spieth J."/>
            <person name="Stage D.E."/>
            <person name="Stark A."/>
            <person name="Stephan W."/>
            <person name="Strausberg R.L."/>
            <person name="Strempel S."/>
            <person name="Sturgill D."/>
            <person name="Sutton G."/>
            <person name="Sutton G.G."/>
            <person name="Tao W."/>
            <person name="Teichmann S."/>
            <person name="Tobari Y.N."/>
            <person name="Tomimura Y."/>
            <person name="Tsolas J.M."/>
            <person name="Valente V.L."/>
            <person name="Venter E."/>
            <person name="Venter J.C."/>
            <person name="Vicario S."/>
            <person name="Vieira F.G."/>
            <person name="Vilella A.J."/>
            <person name="Villasante A."/>
            <person name="Walenz B."/>
            <person name="Wang J."/>
            <person name="Wasserman M."/>
            <person name="Watts T."/>
            <person name="Wilson D."/>
            <person name="Wilson R.K."/>
            <person name="Wing R.A."/>
            <person name="Wolfner M.F."/>
            <person name="Wong A."/>
            <person name="Wong G.K."/>
            <person name="Wu C.I."/>
            <person name="Wu G."/>
            <person name="Yamamoto D."/>
            <person name="Yang H.P."/>
            <person name="Yang S.P."/>
            <person name="Yorke J.A."/>
            <person name="Yoshida K."/>
            <person name="Zdobnov E."/>
            <person name="Zhang P."/>
            <person name="Zhang Y."/>
            <person name="Zimin A.V."/>
            <person name="Baldwin J."/>
            <person name="Abdouelleil A."/>
            <person name="Abdulkadir J."/>
            <person name="Abebe A."/>
            <person name="Abera B."/>
            <person name="Abreu J."/>
            <person name="Acer S.C."/>
            <person name="Aftuck L."/>
            <person name="Alexander A."/>
            <person name="An P."/>
            <person name="Anderson E."/>
            <person name="Anderson S."/>
            <person name="Arachi H."/>
            <person name="Azer M."/>
            <person name="Bachantsang P."/>
            <person name="Barry A."/>
            <person name="Bayul T."/>
            <person name="Berlin A."/>
            <person name="Bessette D."/>
            <person name="Bloom T."/>
            <person name="Blye J."/>
            <person name="Boguslavskiy L."/>
            <person name="Bonnet C."/>
            <person name="Boukhgalter B."/>
            <person name="Bourzgui I."/>
            <person name="Brown A."/>
            <person name="Cahill P."/>
            <person name="Channer S."/>
            <person name="Cheshatsang Y."/>
            <person name="Chuda L."/>
            <person name="Citroen M."/>
            <person name="Collymore A."/>
            <person name="Cooke P."/>
            <person name="Costello M."/>
            <person name="D'Aco K."/>
            <person name="Daza R."/>
            <person name="De Haan G."/>
            <person name="DeGray S."/>
            <person name="DeMaso C."/>
            <person name="Dhargay N."/>
            <person name="Dooley K."/>
            <person name="Dooley E."/>
            <person name="Doricent M."/>
            <person name="Dorje P."/>
            <person name="Dorjee K."/>
            <person name="Dupes A."/>
            <person name="Elong R."/>
            <person name="Falk J."/>
            <person name="Farina A."/>
            <person name="Faro S."/>
            <person name="Ferguson D."/>
            <person name="Fisher S."/>
            <person name="Foley C.D."/>
            <person name="Franke A."/>
            <person name="Friedrich D."/>
            <person name="Gadbois L."/>
            <person name="Gearin G."/>
            <person name="Gearin C.R."/>
            <person name="Giannoukos G."/>
            <person name="Goode T."/>
            <person name="Graham J."/>
            <person name="Grandbois E."/>
            <person name="Grewal S."/>
            <person name="Gyaltsen K."/>
            <person name="Hafez N."/>
            <person name="Hagos B."/>
            <person name="Hall J."/>
            <person name="Henson C."/>
            <person name="Hollinger A."/>
            <person name="Honan T."/>
            <person name="Huard M.D."/>
            <person name="Hughes L."/>
            <person name="Hurhula B."/>
            <person name="Husby M.E."/>
            <person name="Kamat A."/>
            <person name="Kanga B."/>
            <person name="Kashin S."/>
            <person name="Khazanovich D."/>
            <person name="Kisner P."/>
            <person name="Lance K."/>
            <person name="Lara M."/>
            <person name="Lee W."/>
            <person name="Lennon N."/>
            <person name="Letendre F."/>
            <person name="LeVine R."/>
            <person name="Lipovsky A."/>
            <person name="Liu X."/>
            <person name="Liu J."/>
            <person name="Liu S."/>
            <person name="Lokyitsang T."/>
            <person name="Lokyitsang Y."/>
            <person name="Lubonja R."/>
            <person name="Lui A."/>
            <person name="MacDonald P."/>
            <person name="Magnisalis V."/>
            <person name="Maru K."/>
            <person name="Matthews C."/>
            <person name="McCusker W."/>
            <person name="McDonough S."/>
            <person name="Mehta T."/>
            <person name="Meldrim J."/>
            <person name="Meneus L."/>
            <person name="Mihai O."/>
            <person name="Mihalev A."/>
            <person name="Mihova T."/>
            <person name="Mittelman R."/>
            <person name="Mlenga V."/>
            <person name="Montmayeur A."/>
            <person name="Mulrain L."/>
            <person name="Navidi A."/>
            <person name="Naylor J."/>
            <person name="Negash T."/>
            <person name="Nguyen T."/>
            <person name="Nguyen N."/>
            <person name="Nicol R."/>
            <person name="Norbu C."/>
            <person name="Norbu N."/>
            <person name="Novod N."/>
            <person name="O'Neill B."/>
            <person name="Osman S."/>
            <person name="Markiewicz E."/>
            <person name="Oyono O.L."/>
            <person name="Patti C."/>
            <person name="Phunkhang P."/>
            <person name="Pierre F."/>
            <person name="Priest M."/>
            <person name="Raghuraman S."/>
            <person name="Rege F."/>
            <person name="Reyes R."/>
            <person name="Rise C."/>
            <person name="Rogov P."/>
            <person name="Ross K."/>
            <person name="Ryan E."/>
            <person name="Settipalli S."/>
            <person name="Shea T."/>
            <person name="Sherpa N."/>
            <person name="Shi L."/>
            <person name="Shih D."/>
            <person name="Sparrow T."/>
            <person name="Spaulding J."/>
            <person name="Stalker J."/>
            <person name="Stange-Thomann N."/>
            <person name="Stavropoulos S."/>
            <person name="Stone C."/>
            <person name="Strader C."/>
            <person name="Tesfaye S."/>
            <person name="Thomson T."/>
            <person name="Thoulutsang Y."/>
            <person name="Thoulutsang D."/>
            <person name="Topham K."/>
            <person name="Topping I."/>
            <person name="Tsamla T."/>
            <person name="Vassiliev H."/>
            <person name="Vo A."/>
            <person name="Wangchuk T."/>
            <person name="Wangdi T."/>
            <person name="Weiand M."/>
            <person name="Wilkinson J."/>
            <person name="Wilson A."/>
            <person name="Yadav S."/>
            <person name="Young G."/>
            <person name="Yu Q."/>
            <person name="Zembek L."/>
            <person name="Zhong D."/>
            <person name="Zimmer A."/>
            <person name="Zwirko Z."/>
            <person name="Jaffe D.B."/>
            <person name="Alvarez P."/>
            <person name="Brockman W."/>
            <person name="Butler J."/>
            <person name="Chin C."/>
            <person name="Gnerre S."/>
            <person name="Grabherr M."/>
            <person name="Kleber M."/>
            <person name="Mauceli E."/>
            <person name="MacCallum I."/>
        </authorList>
    </citation>
    <scope>NUCLEOTIDE SEQUENCE [LARGE SCALE GENOMIC DNA]</scope>
    <source>
        <strain evidence="13">MSH-3 / Tucson 14011-0111.49</strain>
    </source>
</reference>
<evidence type="ECO:0000313" key="13">
    <source>
        <dbReference type="Proteomes" id="UP000008744"/>
    </source>
</evidence>
<dbReference type="SMR" id="B4GBI7"/>
<protein>
    <submittedName>
        <fullName evidence="12">GL11042</fullName>
    </submittedName>
</protein>
<evidence type="ECO:0000256" key="2">
    <source>
        <dbReference type="ARBA" id="ARBA00022723"/>
    </source>
</evidence>
<keyword evidence="3" id="KW-0677">Repeat</keyword>
<evidence type="ECO:0000256" key="8">
    <source>
        <dbReference type="ARBA" id="ARBA00023242"/>
    </source>
</evidence>
<keyword evidence="7" id="KW-0804">Transcription</keyword>
<dbReference type="Pfam" id="PF14051">
    <property type="entry name" value="DPF1-3_N"/>
    <property type="match status" value="1"/>
</dbReference>
<dbReference type="PANTHER" id="PTHR45888:SF5">
    <property type="entry name" value="D4, ISOFORM A"/>
    <property type="match status" value="1"/>
</dbReference>
<evidence type="ECO:0000259" key="11">
    <source>
        <dbReference type="PROSITE" id="PS50016"/>
    </source>
</evidence>
<feature type="compositionally biased region" description="Basic residues" evidence="10">
    <location>
        <begin position="179"/>
        <end position="194"/>
    </location>
</feature>
<dbReference type="CDD" id="cd15619">
    <property type="entry name" value="PHD1_d4"/>
    <property type="match status" value="1"/>
</dbReference>
<feature type="domain" description="PHD-type" evidence="11">
    <location>
        <begin position="512"/>
        <end position="562"/>
    </location>
</feature>
<keyword evidence="4 9" id="KW-0863">Zinc-finger</keyword>
<dbReference type="InterPro" id="IPR011011">
    <property type="entry name" value="Znf_FYVE_PHD"/>
</dbReference>
<dbReference type="eggNOG" id="KOG1244">
    <property type="taxonomic scope" value="Eukaryota"/>
</dbReference>
<dbReference type="Gene3D" id="3.30.40.10">
    <property type="entry name" value="Zinc/RING finger domain, C3HC4 (zinc finger)"/>
    <property type="match status" value="1"/>
</dbReference>
<comment type="subcellular location">
    <subcellularLocation>
        <location evidence="1">Nucleus</location>
    </subcellularLocation>
</comment>
<dbReference type="InterPro" id="IPR025750">
    <property type="entry name" value="DPF1-3_N"/>
</dbReference>
<dbReference type="AlphaFoldDB" id="B4GBI7"/>
<sequence>MKQTLFSDTTLPSEDPLCPICWAKYGSIHALQALFVRLHRLHHAADAELRGSHADINRINMASASEIEKTLVVNIGNFERIQNFLNDKERYKEILENSENFNTRLCIERRLRMPFLDPQTGVAQTHCALFMKKKQRMPGFRHGQIYTYPSTRWRKPKRQYLLNPNHSYRAYQYREHHLSHSHHQQHQQHHHHHVPTCTVSVRDHHQTESAAIAATDGNSMGASGDNDSKDSHANAEKEWFHDEIDSSHYHHGGDDYEDDFDSDNDFDESYSNRGKRKRSSRPRRSNANVEGTPKRGRKGGGSRRKNTADGETDRRRRGGGNSGNTSAAAAAAAAAVAHAANTAAAAATGLYTSHSNSASPIPINDETSQSALVMPTNIASSYDKTLSDAGASNDSIPLATMAGIAGMGIAATSNVSAGPPIYAAVNPTVPAPVVASVASPKKLKLRVEREVAQPSPYCDFCLGDQRENKKTNMPEELVSCSDCGRSGHPSCLQFTANMIISVKRYRWQCIECKYCSICGTSDNDDQLLFCDDCDRGYHMYCLSPPLVTPPEGSWSCKLCMEEFHKNK</sequence>
<evidence type="ECO:0000256" key="3">
    <source>
        <dbReference type="ARBA" id="ARBA00022737"/>
    </source>
</evidence>
<feature type="compositionally biased region" description="Acidic residues" evidence="10">
    <location>
        <begin position="255"/>
        <end position="268"/>
    </location>
</feature>
<dbReference type="PANTHER" id="PTHR45888">
    <property type="entry name" value="HL01030P-RELATED"/>
    <property type="match status" value="1"/>
</dbReference>
<evidence type="ECO:0000256" key="6">
    <source>
        <dbReference type="ARBA" id="ARBA00023015"/>
    </source>
</evidence>
<proteinExistence type="predicted"/>
<dbReference type="FunFam" id="3.30.40.10:FF:000005">
    <property type="entry name" value="zinc finger protein isoform X1"/>
    <property type="match status" value="1"/>
</dbReference>
<feature type="region of interest" description="Disordered" evidence="10">
    <location>
        <begin position="250"/>
        <end position="325"/>
    </location>
</feature>
<dbReference type="GO" id="GO:0071565">
    <property type="term" value="C:nBAF complex"/>
    <property type="evidence" value="ECO:0007669"/>
    <property type="project" value="TreeGrafter"/>
</dbReference>
<dbReference type="GO" id="GO:0008270">
    <property type="term" value="F:zinc ion binding"/>
    <property type="evidence" value="ECO:0007669"/>
    <property type="project" value="UniProtKB-KW"/>
</dbReference>
<evidence type="ECO:0000256" key="10">
    <source>
        <dbReference type="SAM" id="MobiDB-lite"/>
    </source>
</evidence>
<dbReference type="SMART" id="SM00249">
    <property type="entry name" value="PHD"/>
    <property type="match status" value="2"/>
</dbReference>
<dbReference type="STRING" id="7234.B4GBI7"/>
<evidence type="ECO:0000313" key="12">
    <source>
        <dbReference type="EMBL" id="EDW31282.1"/>
    </source>
</evidence>
<keyword evidence="2" id="KW-0479">Metal-binding</keyword>
<dbReference type="InterPro" id="IPR001965">
    <property type="entry name" value="Znf_PHD"/>
</dbReference>
<dbReference type="OMA" id="NMIISVR"/>
<evidence type="ECO:0000256" key="7">
    <source>
        <dbReference type="ARBA" id="ARBA00023163"/>
    </source>
</evidence>
<dbReference type="SUPFAM" id="SSF57903">
    <property type="entry name" value="FYVE/PHD zinc finger"/>
    <property type="match status" value="2"/>
</dbReference>
<accession>B4GBI7</accession>
<dbReference type="HOGENOM" id="CLU_038980_0_0_1"/>
<keyword evidence="8" id="KW-0539">Nucleus</keyword>
<keyword evidence="13" id="KW-1185">Reference proteome</keyword>
<evidence type="ECO:0000256" key="9">
    <source>
        <dbReference type="PROSITE-ProRule" id="PRU00146"/>
    </source>
</evidence>
<feature type="region of interest" description="Disordered" evidence="10">
    <location>
        <begin position="177"/>
        <end position="233"/>
    </location>
</feature>
<name>B4GBI7_DROPE</name>
<dbReference type="OrthoDB" id="1903104at2759"/>
<gene>
    <name evidence="12" type="primary">Dper\GL11042</name>
    <name evidence="12" type="ORF">Dper_GL11042</name>
</gene>
<dbReference type="Proteomes" id="UP000008744">
    <property type="component" value="Unassembled WGS sequence"/>
</dbReference>
<organism evidence="13">
    <name type="scientific">Drosophila persimilis</name>
    <name type="common">Fruit fly</name>
    <dbReference type="NCBI Taxonomy" id="7234"/>
    <lineage>
        <taxon>Eukaryota</taxon>
        <taxon>Metazoa</taxon>
        <taxon>Ecdysozoa</taxon>
        <taxon>Arthropoda</taxon>
        <taxon>Hexapoda</taxon>
        <taxon>Insecta</taxon>
        <taxon>Pterygota</taxon>
        <taxon>Neoptera</taxon>
        <taxon>Endopterygota</taxon>
        <taxon>Diptera</taxon>
        <taxon>Brachycera</taxon>
        <taxon>Muscomorpha</taxon>
        <taxon>Ephydroidea</taxon>
        <taxon>Drosophilidae</taxon>
        <taxon>Drosophila</taxon>
        <taxon>Sophophora</taxon>
    </lineage>
</organism>
<feature type="compositionally biased region" description="Basic residues" evidence="10">
    <location>
        <begin position="294"/>
        <end position="305"/>
    </location>
</feature>
<keyword evidence="6" id="KW-0805">Transcription regulation</keyword>
<dbReference type="PhylomeDB" id="B4GBI7"/>
<dbReference type="InterPro" id="IPR013083">
    <property type="entry name" value="Znf_RING/FYVE/PHD"/>
</dbReference>
<keyword evidence="5" id="KW-0862">Zinc</keyword>
<evidence type="ECO:0000256" key="5">
    <source>
        <dbReference type="ARBA" id="ARBA00022833"/>
    </source>
</evidence>
<evidence type="ECO:0000256" key="1">
    <source>
        <dbReference type="ARBA" id="ARBA00004123"/>
    </source>
</evidence>
<dbReference type="GO" id="GO:0007399">
    <property type="term" value="P:nervous system development"/>
    <property type="evidence" value="ECO:0007669"/>
    <property type="project" value="TreeGrafter"/>
</dbReference>
<feature type="compositionally biased region" description="Basic residues" evidence="10">
    <location>
        <begin position="273"/>
        <end position="284"/>
    </location>
</feature>
<dbReference type="InterPro" id="IPR019787">
    <property type="entry name" value="Znf_PHD-finger"/>
</dbReference>
<dbReference type="Pfam" id="PF00628">
    <property type="entry name" value="PHD"/>
    <property type="match status" value="2"/>
</dbReference>
<dbReference type="CDD" id="cd15530">
    <property type="entry name" value="PHD2_d4"/>
    <property type="match status" value="1"/>
</dbReference>